<evidence type="ECO:0000256" key="1">
    <source>
        <dbReference type="SAM" id="MobiDB-lite"/>
    </source>
</evidence>
<protein>
    <recommendedName>
        <fullName evidence="2">IF140 C-terminal TPR domain-containing protein</fullName>
    </recommendedName>
</protein>
<keyword evidence="4" id="KW-1185">Reference proteome</keyword>
<dbReference type="EMBL" id="JBBJCI010000254">
    <property type="protein sequence ID" value="KAK7237091.1"/>
    <property type="molecule type" value="Genomic_DNA"/>
</dbReference>
<evidence type="ECO:0000259" key="2">
    <source>
        <dbReference type="Pfam" id="PF24760"/>
    </source>
</evidence>
<dbReference type="Proteomes" id="UP001363151">
    <property type="component" value="Unassembled WGS sequence"/>
</dbReference>
<name>A0ABR1FS19_AURAN</name>
<reference evidence="3 4" key="1">
    <citation type="submission" date="2024-03" db="EMBL/GenBank/DDBJ databases">
        <title>Aureococcus anophagefferens CCMP1851 and Kratosvirus quantuckense: Draft genome of a second virus-susceptible host strain in the model system.</title>
        <authorList>
            <person name="Chase E."/>
            <person name="Truchon A.R."/>
            <person name="Schepens W."/>
            <person name="Wilhelm S.W."/>
        </authorList>
    </citation>
    <scope>NUCLEOTIDE SEQUENCE [LARGE SCALE GENOMIC DNA]</scope>
    <source>
        <strain evidence="3 4">CCMP1851</strain>
    </source>
</reference>
<feature type="domain" description="IF140 C-terminal TPR" evidence="2">
    <location>
        <begin position="2"/>
        <end position="48"/>
    </location>
</feature>
<evidence type="ECO:0000313" key="3">
    <source>
        <dbReference type="EMBL" id="KAK7237091.1"/>
    </source>
</evidence>
<sequence length="110" mass="12571">MADVCTALLQRHDVESAIRIGDAYALLVEYHFKANNAHDAFALVQQMRQRRIVLHPYLEQDLLEQIHRAVGADLPFDEQAKDIVDDDVVNEEVDEVDSDEDHSHTPVTHK</sequence>
<dbReference type="Pfam" id="PF24760">
    <property type="entry name" value="TPR_IF140_C"/>
    <property type="match status" value="1"/>
</dbReference>
<organism evidence="3 4">
    <name type="scientific">Aureococcus anophagefferens</name>
    <name type="common">Harmful bloom alga</name>
    <dbReference type="NCBI Taxonomy" id="44056"/>
    <lineage>
        <taxon>Eukaryota</taxon>
        <taxon>Sar</taxon>
        <taxon>Stramenopiles</taxon>
        <taxon>Ochrophyta</taxon>
        <taxon>Pelagophyceae</taxon>
        <taxon>Pelagomonadales</taxon>
        <taxon>Pelagomonadaceae</taxon>
        <taxon>Aureococcus</taxon>
    </lineage>
</organism>
<accession>A0ABR1FS19</accession>
<proteinExistence type="predicted"/>
<evidence type="ECO:0000313" key="4">
    <source>
        <dbReference type="Proteomes" id="UP001363151"/>
    </source>
</evidence>
<feature type="region of interest" description="Disordered" evidence="1">
    <location>
        <begin position="87"/>
        <end position="110"/>
    </location>
</feature>
<feature type="compositionally biased region" description="Acidic residues" evidence="1">
    <location>
        <begin position="87"/>
        <end position="100"/>
    </location>
</feature>
<gene>
    <name evidence="3" type="ORF">SO694_0009004</name>
</gene>
<comment type="caution">
    <text evidence="3">The sequence shown here is derived from an EMBL/GenBank/DDBJ whole genome shotgun (WGS) entry which is preliminary data.</text>
</comment>
<dbReference type="InterPro" id="IPR056156">
    <property type="entry name" value="TPR_IF140_C"/>
</dbReference>